<keyword evidence="5 6" id="KW-0472">Membrane</keyword>
<gene>
    <name evidence="7" type="ORF">ACD_80C00011G0015</name>
</gene>
<evidence type="ECO:0000256" key="4">
    <source>
        <dbReference type="ARBA" id="ARBA00022989"/>
    </source>
</evidence>
<feature type="transmembrane region" description="Helical" evidence="6">
    <location>
        <begin position="77"/>
        <end position="96"/>
    </location>
</feature>
<accession>K1XZA2</accession>
<comment type="similarity">
    <text evidence="2">Belongs to the TspO/BZRP family.</text>
</comment>
<dbReference type="PANTHER" id="PTHR10057:SF0">
    <property type="entry name" value="TRANSLOCATOR PROTEIN"/>
    <property type="match status" value="1"/>
</dbReference>
<dbReference type="Gene3D" id="1.20.1260.100">
    <property type="entry name" value="TspO/MBR protein"/>
    <property type="match status" value="1"/>
</dbReference>
<name>K1XZA2_9BACT</name>
<reference evidence="7" key="1">
    <citation type="journal article" date="2012" name="Science">
        <title>Fermentation, hydrogen, and sulfur metabolism in multiple uncultivated bacterial phyla.</title>
        <authorList>
            <person name="Wrighton K.C."/>
            <person name="Thomas B.C."/>
            <person name="Sharon I."/>
            <person name="Miller C.S."/>
            <person name="Castelle C.J."/>
            <person name="VerBerkmoes N.C."/>
            <person name="Wilkins M.J."/>
            <person name="Hettich R.L."/>
            <person name="Lipton M.S."/>
            <person name="Williams K.H."/>
            <person name="Long P.E."/>
            <person name="Banfield J.F."/>
        </authorList>
    </citation>
    <scope>NUCLEOTIDE SEQUENCE [LARGE SCALE GENOMIC DNA]</scope>
</reference>
<feature type="transmembrane region" description="Helical" evidence="6">
    <location>
        <begin position="44"/>
        <end position="65"/>
    </location>
</feature>
<dbReference type="GO" id="GO:0033013">
    <property type="term" value="P:tetrapyrrole metabolic process"/>
    <property type="evidence" value="ECO:0007669"/>
    <property type="project" value="UniProtKB-ARBA"/>
</dbReference>
<evidence type="ECO:0000256" key="5">
    <source>
        <dbReference type="ARBA" id="ARBA00023136"/>
    </source>
</evidence>
<feature type="transmembrane region" description="Helical" evidence="6">
    <location>
        <begin position="7"/>
        <end position="32"/>
    </location>
</feature>
<protein>
    <recommendedName>
        <fullName evidence="8">TspO protein</fullName>
    </recommendedName>
</protein>
<dbReference type="AlphaFoldDB" id="K1XZA2"/>
<evidence type="ECO:0008006" key="8">
    <source>
        <dbReference type="Google" id="ProtNLM"/>
    </source>
</evidence>
<feature type="transmembrane region" description="Helical" evidence="6">
    <location>
        <begin position="102"/>
        <end position="123"/>
    </location>
</feature>
<evidence type="ECO:0000256" key="3">
    <source>
        <dbReference type="ARBA" id="ARBA00022692"/>
    </source>
</evidence>
<keyword evidence="3 6" id="KW-0812">Transmembrane</keyword>
<dbReference type="InterPro" id="IPR038330">
    <property type="entry name" value="TspO/MBR-related_sf"/>
</dbReference>
<dbReference type="InterPro" id="IPR004307">
    <property type="entry name" value="TspO_MBR"/>
</dbReference>
<keyword evidence="4 6" id="KW-1133">Transmembrane helix</keyword>
<evidence type="ECO:0000256" key="2">
    <source>
        <dbReference type="ARBA" id="ARBA00007524"/>
    </source>
</evidence>
<proteinExistence type="inferred from homology"/>
<dbReference type="EMBL" id="AMFJ01036018">
    <property type="protein sequence ID" value="EKD25628.1"/>
    <property type="molecule type" value="Genomic_DNA"/>
</dbReference>
<dbReference type="CDD" id="cd15904">
    <property type="entry name" value="TSPO_MBR"/>
    <property type="match status" value="1"/>
</dbReference>
<evidence type="ECO:0000313" key="7">
    <source>
        <dbReference type="EMBL" id="EKD25628.1"/>
    </source>
</evidence>
<evidence type="ECO:0000256" key="1">
    <source>
        <dbReference type="ARBA" id="ARBA00004141"/>
    </source>
</evidence>
<dbReference type="GO" id="GO:0016020">
    <property type="term" value="C:membrane"/>
    <property type="evidence" value="ECO:0007669"/>
    <property type="project" value="UniProtKB-SubCell"/>
</dbReference>
<feature type="transmembrane region" description="Helical" evidence="6">
    <location>
        <begin position="130"/>
        <end position="151"/>
    </location>
</feature>
<sequence>MKNRLSYIIIPLLVIAVGTLGSMFTNAGMWWYGTLILPQGTPPGALIGMVWTIIYACCIASLLFFWKTKHDKNFTLILRLFIINGLLNAFWNRFFFVQHRLLFSFIVMIVLLILTVIKIVLLYPRSKRASLLLILYPIRVAIASWFAYHIWLLN</sequence>
<comment type="subcellular location">
    <subcellularLocation>
        <location evidence="1">Membrane</location>
        <topology evidence="1">Multi-pass membrane protein</topology>
    </subcellularLocation>
</comment>
<evidence type="ECO:0000256" key="6">
    <source>
        <dbReference type="SAM" id="Phobius"/>
    </source>
</evidence>
<comment type="caution">
    <text evidence="7">The sequence shown here is derived from an EMBL/GenBank/DDBJ whole genome shotgun (WGS) entry which is preliminary data.</text>
</comment>
<dbReference type="PIRSF" id="PIRSF005859">
    <property type="entry name" value="PBR"/>
    <property type="match status" value="1"/>
</dbReference>
<dbReference type="Pfam" id="PF03073">
    <property type="entry name" value="TspO_MBR"/>
    <property type="match status" value="1"/>
</dbReference>
<dbReference type="PANTHER" id="PTHR10057">
    <property type="entry name" value="PERIPHERAL-TYPE BENZODIAZEPINE RECEPTOR"/>
    <property type="match status" value="1"/>
</dbReference>
<organism evidence="7">
    <name type="scientific">uncultured bacterium</name>
    <name type="common">gcode 4</name>
    <dbReference type="NCBI Taxonomy" id="1234023"/>
    <lineage>
        <taxon>Bacteria</taxon>
        <taxon>environmental samples</taxon>
    </lineage>
</organism>